<dbReference type="AlphaFoldDB" id="A0A6C1EDA5"/>
<keyword evidence="2" id="KW-0719">Serine esterase</keyword>
<reference evidence="6 7" key="1">
    <citation type="journal article" date="2019" name="BMC Genomics">
        <title>Chromosome level assembly and comparative genome analysis confirm lager-brewing yeasts originated from a single hybridization.</title>
        <authorList>
            <person name="Salazar A.N."/>
            <person name="Gorter de Vries A.R."/>
            <person name="van den Broek M."/>
            <person name="Brouwers N."/>
            <person name="de la Torre Cortes P."/>
            <person name="Kuijpers N.G.A."/>
            <person name="Daran J.G."/>
            <person name="Abeel T."/>
        </authorList>
    </citation>
    <scope>NUCLEOTIDE SEQUENCE [LARGE SCALE GENOMIC DNA]</scope>
    <source>
        <strain evidence="6 7">CBS 1483</strain>
    </source>
</reference>
<evidence type="ECO:0000313" key="6">
    <source>
        <dbReference type="EMBL" id="QID87348.1"/>
    </source>
</evidence>
<dbReference type="PANTHER" id="PTHR10794">
    <property type="entry name" value="ABHYDROLASE DOMAIN-CONTAINING PROTEIN"/>
    <property type="match status" value="1"/>
</dbReference>
<dbReference type="Proteomes" id="UP000501346">
    <property type="component" value="Chromosome SeXIII-ScXIII"/>
</dbReference>
<feature type="domain" description="AB hydrolase-1" evidence="5">
    <location>
        <begin position="152"/>
        <end position="394"/>
    </location>
</feature>
<dbReference type="GO" id="GO:0051793">
    <property type="term" value="P:medium-chain fatty acid catabolic process"/>
    <property type="evidence" value="ECO:0007669"/>
    <property type="project" value="TreeGrafter"/>
</dbReference>
<sequence>MHVRGFLPNFLTVHQVVSENPIEFKPSDKVKNENKGITIPELIKREAPELADGTTDTLYGLLVNGHLQTAYGSVRRFEKIDKVEYKRMVIKYPHGGEGTVDFAVKNTSIKKTKKKEKEYMPANQPMFDMNLKLKYSYYAPDDPKLKSADTKPMLILLHGLTGGSRESYVRAIVHEITTKYDFEACVFNARGCCFSAITTPLLYNGGWTNDIRYCINDLRKRFPNRKFYMMGFSLGASIMTNYLGEESDRTKIECAISMSNPFDLFHSSYFINNTPMGSHFYSPALGQNLLRMVRNHISVLEENPNFKTVLEQNLDKIRTVKQFDNLLTGPMFGYKNAEEYYRNASSYKRIPGIRTPFVAVHAMDDPIVGSDNLPIGPVKSNPYTLLIETSTGGHVGWFKDSSGKRWYTEPVCKFLKAFHDEITVKGLKPDLDKAKLPNPKCEPIATTFSSKAVQ</sequence>
<dbReference type="SUPFAM" id="SSF53474">
    <property type="entry name" value="alpha/beta-Hydrolases"/>
    <property type="match status" value="1"/>
</dbReference>
<name>A0A6C1EDA5_SACPS</name>
<dbReference type="InterPro" id="IPR050960">
    <property type="entry name" value="AB_hydrolase_4_sf"/>
</dbReference>
<gene>
    <name evidence="6" type="ORF">GRS66_010021</name>
</gene>
<proteinExistence type="inferred from homology"/>
<dbReference type="Gene3D" id="3.40.50.1820">
    <property type="entry name" value="alpha/beta hydrolase"/>
    <property type="match status" value="1"/>
</dbReference>
<accession>A0A6C1EDA5</accession>
<dbReference type="PROSITE" id="PS01133">
    <property type="entry name" value="UPF0017"/>
    <property type="match status" value="1"/>
</dbReference>
<dbReference type="InterPro" id="IPR000073">
    <property type="entry name" value="AB_hydrolase_1"/>
</dbReference>
<evidence type="ECO:0000256" key="4">
    <source>
        <dbReference type="PIRSR" id="PIRSR005211-1"/>
    </source>
</evidence>
<evidence type="ECO:0000313" key="7">
    <source>
        <dbReference type="Proteomes" id="UP000501346"/>
    </source>
</evidence>
<evidence type="ECO:0000259" key="5">
    <source>
        <dbReference type="Pfam" id="PF00561"/>
    </source>
</evidence>
<dbReference type="GO" id="GO:0047372">
    <property type="term" value="F:monoacylglycerol lipase activity"/>
    <property type="evidence" value="ECO:0007669"/>
    <property type="project" value="TreeGrafter"/>
</dbReference>
<evidence type="ECO:0000256" key="1">
    <source>
        <dbReference type="ARBA" id="ARBA00010884"/>
    </source>
</evidence>
<dbReference type="Pfam" id="PF00561">
    <property type="entry name" value="Abhydrolase_1"/>
    <property type="match status" value="1"/>
</dbReference>
<organism evidence="6 7">
    <name type="scientific">Saccharomyces pastorianus</name>
    <name type="common">Lager yeast</name>
    <name type="synonym">Saccharomyces cerevisiae x Saccharomyces eubayanus</name>
    <dbReference type="NCBI Taxonomy" id="27292"/>
    <lineage>
        <taxon>Eukaryota</taxon>
        <taxon>Fungi</taxon>
        <taxon>Dikarya</taxon>
        <taxon>Ascomycota</taxon>
        <taxon>Saccharomycotina</taxon>
        <taxon>Saccharomycetes</taxon>
        <taxon>Saccharomycetales</taxon>
        <taxon>Saccharomycetaceae</taxon>
        <taxon>Saccharomyces</taxon>
    </lineage>
</organism>
<dbReference type="InterPro" id="IPR012020">
    <property type="entry name" value="ABHD4"/>
</dbReference>
<dbReference type="PIRSF" id="PIRSF005211">
    <property type="entry name" value="Ab_hydro_YheT"/>
    <property type="match status" value="1"/>
</dbReference>
<feature type="active site" description="Charge relay system" evidence="4">
    <location>
        <position position="394"/>
    </location>
</feature>
<comment type="similarity">
    <text evidence="1">Belongs to the AB hydrolase superfamily. AB hydrolase 4 family.</text>
</comment>
<keyword evidence="7" id="KW-1185">Reference proteome</keyword>
<dbReference type="OrthoDB" id="5954035at2759"/>
<dbReference type="InterPro" id="IPR000952">
    <property type="entry name" value="AB_hydrolase_4_CS"/>
</dbReference>
<dbReference type="GO" id="GO:0051792">
    <property type="term" value="P:medium-chain fatty acid biosynthetic process"/>
    <property type="evidence" value="ECO:0007669"/>
    <property type="project" value="TreeGrafter"/>
</dbReference>
<feature type="active site" description="Charge relay system" evidence="4">
    <location>
        <position position="233"/>
    </location>
</feature>
<dbReference type="FunFam" id="3.40.50.1820:FF:000290">
    <property type="entry name" value="Alpha/Beta hydrolase protein"/>
    <property type="match status" value="1"/>
</dbReference>
<dbReference type="EMBL" id="CP049010">
    <property type="protein sequence ID" value="QID87348.1"/>
    <property type="molecule type" value="Genomic_DNA"/>
</dbReference>
<feature type="active site" description="Charge relay system" evidence="4">
    <location>
        <position position="365"/>
    </location>
</feature>
<dbReference type="PANTHER" id="PTHR10794:SF63">
    <property type="entry name" value="ALPHA_BETA HYDROLASE 1, ISOFORM A"/>
    <property type="match status" value="1"/>
</dbReference>
<evidence type="ECO:0000256" key="3">
    <source>
        <dbReference type="ARBA" id="ARBA00022801"/>
    </source>
</evidence>
<dbReference type="InterPro" id="IPR029058">
    <property type="entry name" value="AB_hydrolase_fold"/>
</dbReference>
<keyword evidence="3" id="KW-0378">Hydrolase</keyword>
<evidence type="ECO:0000256" key="2">
    <source>
        <dbReference type="ARBA" id="ARBA00022487"/>
    </source>
</evidence>
<dbReference type="GO" id="GO:0008126">
    <property type="term" value="F:acetylesterase activity"/>
    <property type="evidence" value="ECO:0007669"/>
    <property type="project" value="TreeGrafter"/>
</dbReference>
<protein>
    <recommendedName>
        <fullName evidence="5">AB hydrolase-1 domain-containing protein</fullName>
    </recommendedName>
</protein>